<evidence type="ECO:0000256" key="1">
    <source>
        <dbReference type="SAM" id="MobiDB-lite"/>
    </source>
</evidence>
<dbReference type="OrthoDB" id="5559380at2759"/>
<dbReference type="Pfam" id="PF08580">
    <property type="entry name" value="KAR9"/>
    <property type="match status" value="1"/>
</dbReference>
<name>A0A1L0B8F0_9ASCO</name>
<dbReference type="PANTHER" id="PTHR37271">
    <property type="entry name" value="KARYOGAMY PROTEIN KAR9"/>
    <property type="match status" value="1"/>
</dbReference>
<evidence type="ECO:0000313" key="3">
    <source>
        <dbReference type="Proteomes" id="UP000182334"/>
    </source>
</evidence>
<organism evidence="2 3">
    <name type="scientific">Sungouiella intermedia</name>
    <dbReference type="NCBI Taxonomy" id="45354"/>
    <lineage>
        <taxon>Eukaryota</taxon>
        <taxon>Fungi</taxon>
        <taxon>Dikarya</taxon>
        <taxon>Ascomycota</taxon>
        <taxon>Saccharomycotina</taxon>
        <taxon>Pichiomycetes</taxon>
        <taxon>Metschnikowiaceae</taxon>
        <taxon>Sungouiella</taxon>
    </lineage>
</organism>
<gene>
    <name evidence="2" type="ORF">SAMEA4029010_CIC11G00000002752</name>
</gene>
<dbReference type="STRING" id="45354.A0A1L0B8F0"/>
<proteinExistence type="predicted"/>
<feature type="compositionally biased region" description="Polar residues" evidence="1">
    <location>
        <begin position="573"/>
        <end position="584"/>
    </location>
</feature>
<accession>A0A1L0B8F0</accession>
<dbReference type="PANTHER" id="PTHR37271:SF1">
    <property type="entry name" value="KARYOGAMY PROTEIN KAR9"/>
    <property type="match status" value="1"/>
</dbReference>
<dbReference type="AlphaFoldDB" id="A0A1L0B8F0"/>
<dbReference type="InterPro" id="IPR013889">
    <property type="entry name" value="Karyogamy_KAR9"/>
</dbReference>
<dbReference type="GO" id="GO:0030473">
    <property type="term" value="P:nuclear migration along microtubule"/>
    <property type="evidence" value="ECO:0007669"/>
    <property type="project" value="TreeGrafter"/>
</dbReference>
<feature type="region of interest" description="Disordered" evidence="1">
    <location>
        <begin position="658"/>
        <end position="678"/>
    </location>
</feature>
<evidence type="ECO:0000313" key="2">
    <source>
        <dbReference type="EMBL" id="SGZ47511.1"/>
    </source>
</evidence>
<sequence length="693" mass="78553">MERLLAAELTWAIRHFEFELLLDDDFLSLQRPLNRHDSFKLDKILDDVESYLSELNLSLQQINRDGTEWYTTGRGLVIKVLDVIKNIDDFLSKVLLLPLVLGDGVITAKLKRVSQILLDCKLALLTIKKKIDIVAHYKEIRGLIIDGLNEEVRECNDMFTLSKITGLPHELPKNITLEQITAKMKLGEMSQSNTFAVRTVALPMFSESEQNSNTRFEMIERRLDPIQVAMDFLEQRVQGFNSMCGTVFPGAIIELNRDYDQLRKLWEQLLTEFVTLKKQSVDARWHSLFLFLVEDILKKSLAMIAEVKKDHLEGSFLISDELGSTFKTCSNAITLIHKAFMENVIYDKELTRKYNDTLLPRWGELNVLLSNDFHPSKTASPLTNDFSGYKPIRMAHSRVSLSEHRKEKLGAFSSTGLGLDLGLDVNPSPTIPVSVKTDRIVDLSIDADILPKNSIQAALMNILETQVANEDDDTDTLVHATSRNSLELEKPTFWRLLRETPKRKSKIPVMNSNYIRLGFPVIKKMYVKGYTHTKIPSISPLNPVFISPDRRSQPLDSPVNDTLRDSKIKRFSTHVSSPESNCTGLRSPPVFHLPRRESTAGKSSSEGSVCGEDVFKGNRSRRSSSLKLKAEKMSLVGTMTPNLAFEVGLLGEISPDRISLRSSSPERPESSIGSRFDDLHLTQPLKQMKKLWR</sequence>
<dbReference type="GO" id="GO:0005938">
    <property type="term" value="C:cell cortex"/>
    <property type="evidence" value="ECO:0007669"/>
    <property type="project" value="TreeGrafter"/>
</dbReference>
<keyword evidence="3" id="KW-1185">Reference proteome</keyword>
<dbReference type="Proteomes" id="UP000182334">
    <property type="component" value="Chromosome I"/>
</dbReference>
<dbReference type="GO" id="GO:0043332">
    <property type="term" value="C:mating projection tip"/>
    <property type="evidence" value="ECO:0007669"/>
    <property type="project" value="TreeGrafter"/>
</dbReference>
<reference evidence="2 3" key="1">
    <citation type="submission" date="2016-10" db="EMBL/GenBank/DDBJ databases">
        <authorList>
            <person name="de Groot N.N."/>
        </authorList>
    </citation>
    <scope>NUCLEOTIDE SEQUENCE [LARGE SCALE GENOMIC DNA]</scope>
    <source>
        <strain evidence="2 3">CBS 141442</strain>
    </source>
</reference>
<dbReference type="GO" id="GO:0031578">
    <property type="term" value="P:mitotic spindle orientation checkpoint signaling"/>
    <property type="evidence" value="ECO:0007669"/>
    <property type="project" value="TreeGrafter"/>
</dbReference>
<feature type="region of interest" description="Disordered" evidence="1">
    <location>
        <begin position="571"/>
        <end position="613"/>
    </location>
</feature>
<dbReference type="EMBL" id="LT635756">
    <property type="protein sequence ID" value="SGZ47511.1"/>
    <property type="molecule type" value="Genomic_DNA"/>
</dbReference>
<protein>
    <submittedName>
        <fullName evidence="2">CIC11C00000002752</fullName>
    </submittedName>
</protein>
<dbReference type="GO" id="GO:0051293">
    <property type="term" value="P:establishment of spindle localization"/>
    <property type="evidence" value="ECO:0007669"/>
    <property type="project" value="TreeGrafter"/>
</dbReference>
<dbReference type="GO" id="GO:0005816">
    <property type="term" value="C:spindle pole body"/>
    <property type="evidence" value="ECO:0007669"/>
    <property type="project" value="TreeGrafter"/>
</dbReference>